<protein>
    <recommendedName>
        <fullName evidence="6 7">Small ribosomal subunit protein bS18c</fullName>
    </recommendedName>
</protein>
<evidence type="ECO:0000256" key="3">
    <source>
        <dbReference type="ARBA" id="ARBA00022884"/>
    </source>
</evidence>
<dbReference type="Pfam" id="PF01084">
    <property type="entry name" value="Ribosomal_S18"/>
    <property type="match status" value="1"/>
</dbReference>
<dbReference type="Gene3D" id="4.10.640.10">
    <property type="entry name" value="Ribosomal protein S18"/>
    <property type="match status" value="1"/>
</dbReference>
<evidence type="ECO:0000313" key="10">
    <source>
        <dbReference type="EMBL" id="BAT70172.1"/>
    </source>
</evidence>
<dbReference type="RefSeq" id="YP_009193262.1">
    <property type="nucleotide sequence ID" value="NC_028734.1"/>
</dbReference>
<dbReference type="AlphaFoldDB" id="A0A0S3QPA5"/>
<evidence type="ECO:0000256" key="6">
    <source>
        <dbReference type="ARBA" id="ARBA00035266"/>
    </source>
</evidence>
<feature type="region of interest" description="Disordered" evidence="9">
    <location>
        <begin position="1"/>
        <end position="27"/>
    </location>
</feature>
<comment type="subunit">
    <text evidence="7">Part of the 30S ribosomal subunit.</text>
</comment>
<dbReference type="PANTHER" id="PTHR13479:SF40">
    <property type="entry name" value="SMALL RIBOSOMAL SUBUNIT PROTEIN BS18M"/>
    <property type="match status" value="1"/>
</dbReference>
<dbReference type="EMBL" id="AP014923">
    <property type="protein sequence ID" value="BAT70172.1"/>
    <property type="molecule type" value="Genomic_DNA"/>
</dbReference>
<dbReference type="SUPFAM" id="SSF46911">
    <property type="entry name" value="Ribosomal protein S18"/>
    <property type="match status" value="1"/>
</dbReference>
<dbReference type="GO" id="GO:0070181">
    <property type="term" value="F:small ribosomal subunit rRNA binding"/>
    <property type="evidence" value="ECO:0007669"/>
    <property type="project" value="TreeGrafter"/>
</dbReference>
<dbReference type="PANTHER" id="PTHR13479">
    <property type="entry name" value="30S RIBOSOMAL PROTEIN S18"/>
    <property type="match status" value="1"/>
</dbReference>
<dbReference type="HAMAP" id="MF_00270">
    <property type="entry name" value="Ribosomal_bS18"/>
    <property type="match status" value="1"/>
</dbReference>
<reference evidence="10" key="2">
    <citation type="journal article" date="2016" name="Mitochondrial DNA">
        <title>The complete plastome sequence of Gnetum ula (Gnetales: Gnetaceae).</title>
        <authorList>
            <person name="Hsu C.-Y."/>
            <person name="Wu C.-S."/>
            <person name="Surveswaran S."/>
            <person name="Chaw S.-M."/>
        </authorList>
    </citation>
    <scope>NUCLEOTIDE SEQUENCE</scope>
</reference>
<geneLocation type="chloroplast" evidence="10"/>
<dbReference type="GO" id="GO:0005763">
    <property type="term" value="C:mitochondrial small ribosomal subunit"/>
    <property type="evidence" value="ECO:0007669"/>
    <property type="project" value="TreeGrafter"/>
</dbReference>
<keyword evidence="10" id="KW-0934">Plastid</keyword>
<evidence type="ECO:0000256" key="1">
    <source>
        <dbReference type="ARBA" id="ARBA00005589"/>
    </source>
</evidence>
<dbReference type="NCBIfam" id="TIGR00165">
    <property type="entry name" value="S18"/>
    <property type="match status" value="1"/>
</dbReference>
<evidence type="ECO:0000256" key="2">
    <source>
        <dbReference type="ARBA" id="ARBA00022730"/>
    </source>
</evidence>
<dbReference type="GO" id="GO:0003735">
    <property type="term" value="F:structural constituent of ribosome"/>
    <property type="evidence" value="ECO:0007669"/>
    <property type="project" value="InterPro"/>
</dbReference>
<keyword evidence="5 7" id="KW-0687">Ribonucleoprotein</keyword>
<gene>
    <name evidence="7 10" type="primary">rps18</name>
</gene>
<keyword evidence="2 7" id="KW-0699">rRNA-binding</keyword>
<evidence type="ECO:0000256" key="9">
    <source>
        <dbReference type="SAM" id="MobiDB-lite"/>
    </source>
</evidence>
<keyword evidence="4 7" id="KW-0689">Ribosomal protein</keyword>
<dbReference type="GeneID" id="26522484"/>
<evidence type="ECO:0000256" key="7">
    <source>
        <dbReference type="HAMAP-Rule" id="MF_00270"/>
    </source>
</evidence>
<dbReference type="GO" id="GO:0009507">
    <property type="term" value="C:chloroplast"/>
    <property type="evidence" value="ECO:0007669"/>
    <property type="project" value="UniProtKB-SubCell"/>
</dbReference>
<dbReference type="InterPro" id="IPR001648">
    <property type="entry name" value="Ribosomal_bS18"/>
</dbReference>
<evidence type="ECO:0000256" key="8">
    <source>
        <dbReference type="RuleBase" id="RU003910"/>
    </source>
</evidence>
<keyword evidence="3 7" id="KW-0694">RNA-binding</keyword>
<keyword evidence="10" id="KW-0150">Chloroplast</keyword>
<organism evidence="10">
    <name type="scientific">Gnetum ula</name>
    <dbReference type="NCBI Taxonomy" id="3383"/>
    <lineage>
        <taxon>Eukaryota</taxon>
        <taxon>Viridiplantae</taxon>
        <taxon>Streptophyta</taxon>
        <taxon>Embryophyta</taxon>
        <taxon>Tracheophyta</taxon>
        <taxon>Spermatophyta</taxon>
        <taxon>Gnetopsida</taxon>
        <taxon>Gnetidae</taxon>
        <taxon>Gnetales</taxon>
        <taxon>Gnetaceae</taxon>
        <taxon>Gnetum</taxon>
    </lineage>
</organism>
<reference evidence="10" key="1">
    <citation type="submission" date="2015-07" db="EMBL/GenBank/DDBJ databases">
        <authorList>
            <person name="Noorani M."/>
        </authorList>
    </citation>
    <scope>NUCLEOTIDE SEQUENCE</scope>
</reference>
<evidence type="ECO:0000256" key="4">
    <source>
        <dbReference type="ARBA" id="ARBA00022980"/>
    </source>
</evidence>
<dbReference type="InterPro" id="IPR036870">
    <property type="entry name" value="Ribosomal_bS18_sf"/>
</dbReference>
<dbReference type="PRINTS" id="PR00974">
    <property type="entry name" value="RIBOSOMALS18"/>
</dbReference>
<name>A0A0S3QPA5_9SPER</name>
<evidence type="ECO:0000256" key="5">
    <source>
        <dbReference type="ARBA" id="ARBA00023274"/>
    </source>
</evidence>
<sequence>MSKQSFYFKRYKPEAPSGSRKRPLKNFKKPIRIKSEDQINYKNVSLINEFISQRAKILSRKVTKLTWKQQRLMSVAIKRARILSLLPFIVKTKFKKLY</sequence>
<proteinExistence type="inferred from homology"/>
<dbReference type="GO" id="GO:0006412">
    <property type="term" value="P:translation"/>
    <property type="evidence" value="ECO:0007669"/>
    <property type="project" value="UniProtKB-UniRule"/>
</dbReference>
<comment type="subcellular location">
    <subcellularLocation>
        <location evidence="7">Plastid</location>
        <location evidence="7">Chloroplast</location>
    </subcellularLocation>
</comment>
<comment type="similarity">
    <text evidence="1 7 8">Belongs to the bacterial ribosomal protein bS18 family.</text>
</comment>
<accession>A0A0S3QPA5</accession>